<evidence type="ECO:0000256" key="1">
    <source>
        <dbReference type="SAM" id="SignalP"/>
    </source>
</evidence>
<evidence type="ECO:0008006" key="4">
    <source>
        <dbReference type="Google" id="ProtNLM"/>
    </source>
</evidence>
<name>A0A9D9IM75_9BACT</name>
<evidence type="ECO:0000313" key="2">
    <source>
        <dbReference type="EMBL" id="MBO8475313.1"/>
    </source>
</evidence>
<accession>A0A9D9IM75</accession>
<dbReference type="PROSITE" id="PS51257">
    <property type="entry name" value="PROKAR_LIPOPROTEIN"/>
    <property type="match status" value="1"/>
</dbReference>
<protein>
    <recommendedName>
        <fullName evidence="4">Lipoprotein</fullName>
    </recommendedName>
</protein>
<proteinExistence type="predicted"/>
<reference evidence="2" key="1">
    <citation type="submission" date="2020-10" db="EMBL/GenBank/DDBJ databases">
        <authorList>
            <person name="Gilroy R."/>
        </authorList>
    </citation>
    <scope>NUCLEOTIDE SEQUENCE</scope>
    <source>
        <strain evidence="2">B1-13419</strain>
    </source>
</reference>
<sequence>MKKSLYIVAAVFMLLAQGCVMYSDKDEIENAQVDVSDLMYFNYVSPVISMAELADFFDRYQDIRTDRDQAEALARSYFGEYFNPQNLFYEEFSVHPYWGKIAVTETDGQYLVYPSVVRGGIQTVYTVKALGGRCYELSCDATGSHDDSWRSLVSESMIRCGDDGLIRVDAMHIVYKENSGKKEVTVEMDSSDGSMAARMCCDDIYDRYPVSGTLGFNISGDVTDAFVISFHEYGYDIVAE</sequence>
<feature type="signal peptide" evidence="1">
    <location>
        <begin position="1"/>
        <end position="22"/>
    </location>
</feature>
<dbReference type="Proteomes" id="UP000823757">
    <property type="component" value="Unassembled WGS sequence"/>
</dbReference>
<dbReference type="EMBL" id="JADIMD010000123">
    <property type="protein sequence ID" value="MBO8475313.1"/>
    <property type="molecule type" value="Genomic_DNA"/>
</dbReference>
<reference evidence="2" key="2">
    <citation type="journal article" date="2021" name="PeerJ">
        <title>Extensive microbial diversity within the chicken gut microbiome revealed by metagenomics and culture.</title>
        <authorList>
            <person name="Gilroy R."/>
            <person name="Ravi A."/>
            <person name="Getino M."/>
            <person name="Pursley I."/>
            <person name="Horton D.L."/>
            <person name="Alikhan N.F."/>
            <person name="Baker D."/>
            <person name="Gharbi K."/>
            <person name="Hall N."/>
            <person name="Watson M."/>
            <person name="Adriaenssens E.M."/>
            <person name="Foster-Nyarko E."/>
            <person name="Jarju S."/>
            <person name="Secka A."/>
            <person name="Antonio M."/>
            <person name="Oren A."/>
            <person name="Chaudhuri R.R."/>
            <person name="La Ragione R."/>
            <person name="Hildebrand F."/>
            <person name="Pallen M.J."/>
        </authorList>
    </citation>
    <scope>NUCLEOTIDE SEQUENCE</scope>
    <source>
        <strain evidence="2">B1-13419</strain>
    </source>
</reference>
<evidence type="ECO:0000313" key="3">
    <source>
        <dbReference type="Proteomes" id="UP000823757"/>
    </source>
</evidence>
<comment type="caution">
    <text evidence="2">The sequence shown here is derived from an EMBL/GenBank/DDBJ whole genome shotgun (WGS) entry which is preliminary data.</text>
</comment>
<gene>
    <name evidence="2" type="ORF">IAB91_08500</name>
</gene>
<feature type="chain" id="PRO_5038912988" description="Lipoprotein" evidence="1">
    <location>
        <begin position="23"/>
        <end position="240"/>
    </location>
</feature>
<keyword evidence="1" id="KW-0732">Signal</keyword>
<dbReference type="AlphaFoldDB" id="A0A9D9IM75"/>
<organism evidence="2 3">
    <name type="scientific">Candidatus Cryptobacteroides faecigallinarum</name>
    <dbReference type="NCBI Taxonomy" id="2840763"/>
    <lineage>
        <taxon>Bacteria</taxon>
        <taxon>Pseudomonadati</taxon>
        <taxon>Bacteroidota</taxon>
        <taxon>Bacteroidia</taxon>
        <taxon>Bacteroidales</taxon>
        <taxon>Candidatus Cryptobacteroides</taxon>
    </lineage>
</organism>